<keyword evidence="1" id="KW-0732">Signal</keyword>
<evidence type="ECO:0000313" key="3">
    <source>
        <dbReference type="Proteomes" id="UP000319897"/>
    </source>
</evidence>
<dbReference type="EMBL" id="VFSU01000034">
    <property type="protein sequence ID" value="TPE58795.1"/>
    <property type="molecule type" value="Genomic_DNA"/>
</dbReference>
<proteinExistence type="predicted"/>
<dbReference type="AlphaFoldDB" id="A0A501XDX4"/>
<organism evidence="2 3">
    <name type="scientific">Sandaracinobacter neustonicus</name>
    <dbReference type="NCBI Taxonomy" id="1715348"/>
    <lineage>
        <taxon>Bacteria</taxon>
        <taxon>Pseudomonadati</taxon>
        <taxon>Pseudomonadota</taxon>
        <taxon>Alphaproteobacteria</taxon>
        <taxon>Sphingomonadales</taxon>
        <taxon>Sphingosinicellaceae</taxon>
        <taxon>Sandaracinobacter</taxon>
    </lineage>
</organism>
<gene>
    <name evidence="2" type="ORF">FJQ54_17305</name>
</gene>
<name>A0A501XDX4_9SPHN</name>
<protein>
    <submittedName>
        <fullName evidence="2">Uncharacterized protein</fullName>
    </submittedName>
</protein>
<keyword evidence="3" id="KW-1185">Reference proteome</keyword>
<dbReference type="Proteomes" id="UP000319897">
    <property type="component" value="Unassembled WGS sequence"/>
</dbReference>
<feature type="signal peptide" evidence="1">
    <location>
        <begin position="1"/>
        <end position="27"/>
    </location>
</feature>
<evidence type="ECO:0000313" key="2">
    <source>
        <dbReference type="EMBL" id="TPE58795.1"/>
    </source>
</evidence>
<sequence>MRDRFQRCLPGPALALALLFPAGAARAQATESLAEPIGTAQGERSLLADAGDYAVPDPVPVAPATPGRPDPFRISLVILGDHSIFWQDSASVDQLGRQANQWELRAARCRSAIS</sequence>
<comment type="caution">
    <text evidence="2">The sequence shown here is derived from an EMBL/GenBank/DDBJ whole genome shotgun (WGS) entry which is preliminary data.</text>
</comment>
<feature type="chain" id="PRO_5021500996" evidence="1">
    <location>
        <begin position="28"/>
        <end position="114"/>
    </location>
</feature>
<accession>A0A501XDX4</accession>
<evidence type="ECO:0000256" key="1">
    <source>
        <dbReference type="SAM" id="SignalP"/>
    </source>
</evidence>
<reference evidence="2 3" key="1">
    <citation type="submission" date="2019-06" db="EMBL/GenBank/DDBJ databases">
        <authorList>
            <person name="Lee I."/>
            <person name="Jang G.I."/>
            <person name="Hwang C.Y."/>
        </authorList>
    </citation>
    <scope>NUCLEOTIDE SEQUENCE [LARGE SCALE GENOMIC DNA]</scope>
    <source>
        <strain evidence="2 3">PAMC 28131</strain>
    </source>
</reference>